<dbReference type="InterPro" id="IPR013320">
    <property type="entry name" value="ConA-like_dom_sf"/>
</dbReference>
<keyword evidence="5 6" id="KW-0472">Membrane</keyword>
<reference evidence="8" key="1">
    <citation type="journal article" date="2020" name="Fungal Divers.">
        <title>Resolving the Mortierellaceae phylogeny through synthesis of multi-gene phylogenetics and phylogenomics.</title>
        <authorList>
            <person name="Vandepol N."/>
            <person name="Liber J."/>
            <person name="Desiro A."/>
            <person name="Na H."/>
            <person name="Kennedy M."/>
            <person name="Barry K."/>
            <person name="Grigoriev I.V."/>
            <person name="Miller A.N."/>
            <person name="O'Donnell K."/>
            <person name="Stajich J.E."/>
            <person name="Bonito G."/>
        </authorList>
    </citation>
    <scope>NUCLEOTIDE SEQUENCE</scope>
    <source>
        <strain evidence="8">MES-2147</strain>
    </source>
</reference>
<evidence type="ECO:0000256" key="5">
    <source>
        <dbReference type="ARBA" id="ARBA00023136"/>
    </source>
</evidence>
<dbReference type="AlphaFoldDB" id="A0A9P6LYF1"/>
<organism evidence="8 9">
    <name type="scientific">Modicella reniformis</name>
    <dbReference type="NCBI Taxonomy" id="1440133"/>
    <lineage>
        <taxon>Eukaryota</taxon>
        <taxon>Fungi</taxon>
        <taxon>Fungi incertae sedis</taxon>
        <taxon>Mucoromycota</taxon>
        <taxon>Mortierellomycotina</taxon>
        <taxon>Mortierellomycetes</taxon>
        <taxon>Mortierellales</taxon>
        <taxon>Mortierellaceae</taxon>
        <taxon>Modicella</taxon>
    </lineage>
</organism>
<dbReference type="GO" id="GO:0000139">
    <property type="term" value="C:Golgi membrane"/>
    <property type="evidence" value="ECO:0007669"/>
    <property type="project" value="TreeGrafter"/>
</dbReference>
<dbReference type="OrthoDB" id="10265193at2759"/>
<dbReference type="Pfam" id="PF03388">
    <property type="entry name" value="Lectin_leg-like"/>
    <property type="match status" value="1"/>
</dbReference>
<gene>
    <name evidence="8" type="ORF">BGZ65_005514</name>
</gene>
<comment type="caution">
    <text evidence="8">The sequence shown here is derived from an EMBL/GenBank/DDBJ whole genome shotgun (WGS) entry which is preliminary data.</text>
</comment>
<evidence type="ECO:0000256" key="1">
    <source>
        <dbReference type="ARBA" id="ARBA00004479"/>
    </source>
</evidence>
<dbReference type="PROSITE" id="PS51328">
    <property type="entry name" value="L_LECTIN_LIKE"/>
    <property type="match status" value="1"/>
</dbReference>
<dbReference type="InterPro" id="IPR051136">
    <property type="entry name" value="Intracellular_Lectin-GPT"/>
</dbReference>
<keyword evidence="9" id="KW-1185">Reference proteome</keyword>
<dbReference type="GO" id="GO:0005789">
    <property type="term" value="C:endoplasmic reticulum membrane"/>
    <property type="evidence" value="ECO:0007669"/>
    <property type="project" value="TreeGrafter"/>
</dbReference>
<keyword evidence="3" id="KW-0732">Signal</keyword>
<dbReference type="Gene3D" id="2.60.120.200">
    <property type="match status" value="1"/>
</dbReference>
<evidence type="ECO:0000256" key="2">
    <source>
        <dbReference type="ARBA" id="ARBA00022692"/>
    </source>
</evidence>
<name>A0A9P6LYF1_9FUNG</name>
<dbReference type="GO" id="GO:0006888">
    <property type="term" value="P:endoplasmic reticulum to Golgi vesicle-mediated transport"/>
    <property type="evidence" value="ECO:0007669"/>
    <property type="project" value="TreeGrafter"/>
</dbReference>
<dbReference type="SUPFAM" id="SSF49899">
    <property type="entry name" value="Concanavalin A-like lectins/glucanases"/>
    <property type="match status" value="1"/>
</dbReference>
<dbReference type="GO" id="GO:0005793">
    <property type="term" value="C:endoplasmic reticulum-Golgi intermediate compartment"/>
    <property type="evidence" value="ECO:0007669"/>
    <property type="project" value="TreeGrafter"/>
</dbReference>
<accession>A0A9P6LYF1</accession>
<feature type="transmembrane region" description="Helical" evidence="6">
    <location>
        <begin position="366"/>
        <end position="388"/>
    </location>
</feature>
<dbReference type="PANTHER" id="PTHR12223:SF28">
    <property type="entry name" value="LECTIN, MANNOSE BINDING 1 LIKE"/>
    <property type="match status" value="1"/>
</dbReference>
<dbReference type="GO" id="GO:0005537">
    <property type="term" value="F:D-mannose binding"/>
    <property type="evidence" value="ECO:0007669"/>
    <property type="project" value="TreeGrafter"/>
</dbReference>
<dbReference type="InterPro" id="IPR005052">
    <property type="entry name" value="Lectin_leg"/>
</dbReference>
<keyword evidence="4 6" id="KW-1133">Transmembrane helix</keyword>
<protein>
    <recommendedName>
        <fullName evidence="7">L-type lectin-like domain-containing protein</fullName>
    </recommendedName>
</protein>
<evidence type="ECO:0000313" key="9">
    <source>
        <dbReference type="Proteomes" id="UP000749646"/>
    </source>
</evidence>
<feature type="domain" description="L-type lectin-like" evidence="7">
    <location>
        <begin position="1"/>
        <end position="184"/>
    </location>
</feature>
<evidence type="ECO:0000256" key="3">
    <source>
        <dbReference type="ARBA" id="ARBA00022729"/>
    </source>
</evidence>
<evidence type="ECO:0000256" key="6">
    <source>
        <dbReference type="SAM" id="Phobius"/>
    </source>
</evidence>
<dbReference type="GO" id="GO:0030134">
    <property type="term" value="C:COPII-coated ER to Golgi transport vesicle"/>
    <property type="evidence" value="ECO:0007669"/>
    <property type="project" value="TreeGrafter"/>
</dbReference>
<evidence type="ECO:0000313" key="8">
    <source>
        <dbReference type="EMBL" id="KAF9952096.1"/>
    </source>
</evidence>
<evidence type="ECO:0000259" key="7">
    <source>
        <dbReference type="PROSITE" id="PS51328"/>
    </source>
</evidence>
<dbReference type="PANTHER" id="PTHR12223">
    <property type="entry name" value="VESICULAR MANNOSE-BINDING LECTIN"/>
    <property type="match status" value="1"/>
</dbReference>
<dbReference type="Proteomes" id="UP000749646">
    <property type="component" value="Unassembled WGS sequence"/>
</dbReference>
<sequence length="400" mass="44786">MAPSVPGLHGSVWRTTANEFEEWEVEFSFKAHGQSYLGGKGLAFWYTKDRAVEGPIFGSKNQWTGLGVFMDTSDPANQRVTPVIYGIMNDGTRSFPKKPTANSFGGCLRDYKNSPVPVVVRVSYFGKTLKVAVDTLNRGYKMTTCFEQKDLTLPTGYHFGFSALAAEIGTPDDHDLLSLEVYQVSPPQKTKKPFRPHEEAMIKKGGAVKVDETDKQVFEEVQKIVEEREQKLKEEQDGGPGSLSPGQIVATMSDTQYRIIESLNAIHNKLESLGAPMEAPESMSAGLAEVNVKLNSMARSLHAMENVVQGLVDHIMKQGGTKNMPDIAGVLKEELHTLKSKMEDMDTRQSFQHHLTQSRLKKSHSWISYAVVLLIIVQFVGLTAYHWYKKRVERNEKKFI</sequence>
<proteinExistence type="predicted"/>
<evidence type="ECO:0000256" key="4">
    <source>
        <dbReference type="ARBA" id="ARBA00022989"/>
    </source>
</evidence>
<keyword evidence="2 6" id="KW-0812">Transmembrane</keyword>
<comment type="subcellular location">
    <subcellularLocation>
        <location evidence="1">Membrane</location>
        <topology evidence="1">Single-pass type I membrane protein</topology>
    </subcellularLocation>
</comment>
<dbReference type="EMBL" id="JAAAHW010007019">
    <property type="protein sequence ID" value="KAF9952096.1"/>
    <property type="molecule type" value="Genomic_DNA"/>
</dbReference>